<evidence type="ECO:0000313" key="7">
    <source>
        <dbReference type="EMBL" id="MBC6489823.1"/>
    </source>
</evidence>
<sequence>MLSKRRLFLKRIAGGSAGLLFSGSLPGLALPGILGENFLDSPIDTGRPVFPFFRHIPIYNFGDFIPKDQGGKFVHTEIFGTEDDSQIVEKIRQGRLQDVYGTPINWSLYEKTELEKSVWLNRFYFLPSLARLYFLTSDQSYLDDMMQLISRWVTDNPRLPDSHRKTFNWRDMQVAWRSIHWSWCYYLTEKGLTEDQKKIITESLKEHADILLNGFGKAPLNEFNHQSHGGLAMLYLGVLFPSFEQAEALRENGMRILSHHLDKAFFEDGGNVEYMFGYYPFETHIFRDTYLLCKQNNIRYPSALLPGLEKMAAYIASVSQPNATMPQVNDSFEMPTGTILATVNELLAKNRRSLKGKSTYFPDTQLGIIRREGSGNSWYLLAYPASVIGAHAHAGRLAFNFWLNGSPVLTDSGCPNYDNPKLVSWYRTSRAHNTVLIDGKSDEATSGKLLWVGKRNTGNRIVNWGETDSLNYCRMISPATESVNNTVSWSRSLVLVKNKFLVLYDRFDASGEHNYEVLFHFSPTEVSVHEKRKALLLPGKSSLAILPADPSMIGSLSIEEGILSLNGKDSSAPMASLKFAGEGLVHSVVVFMPGVDDLSQVKISREITEDGIGLEINSGDSAKTILLIKNPDSPKLSVLNRQSRQLFEVF</sequence>
<dbReference type="InterPro" id="IPR031680">
    <property type="entry name" value="Hepar_II_III_N"/>
</dbReference>
<keyword evidence="4" id="KW-0456">Lyase</keyword>
<protein>
    <recommendedName>
        <fullName evidence="9">Heparin-sulfate lyase N-terminal domain-containing protein</fullName>
    </recommendedName>
</protein>
<dbReference type="PANTHER" id="PTHR39210:SF1">
    <property type="entry name" value="HEPARIN-SULFATE LYASE"/>
    <property type="match status" value="1"/>
</dbReference>
<comment type="caution">
    <text evidence="7">The sequence shown here is derived from an EMBL/GenBank/DDBJ whole genome shotgun (WGS) entry which is preliminary data.</text>
</comment>
<comment type="subcellular location">
    <subcellularLocation>
        <location evidence="1">Periplasm</location>
    </subcellularLocation>
</comment>
<name>A0ABR7M483_9BACT</name>
<dbReference type="Pfam" id="PF07940">
    <property type="entry name" value="Hepar_II_III_C"/>
    <property type="match status" value="1"/>
</dbReference>
<reference evidence="7 8" key="1">
    <citation type="submission" date="2016-07" db="EMBL/GenBank/DDBJ databases">
        <title>Genome analysis of Flavihumibacter stibioxidans YS-17.</title>
        <authorList>
            <person name="Shi K."/>
            <person name="Han Y."/>
            <person name="Wang G."/>
        </authorList>
    </citation>
    <scope>NUCLEOTIDE SEQUENCE [LARGE SCALE GENOMIC DNA]</scope>
    <source>
        <strain evidence="7 8">YS-17</strain>
    </source>
</reference>
<organism evidence="7 8">
    <name type="scientific">Flavihumibacter stibioxidans</name>
    <dbReference type="NCBI Taxonomy" id="1834163"/>
    <lineage>
        <taxon>Bacteria</taxon>
        <taxon>Pseudomonadati</taxon>
        <taxon>Bacteroidota</taxon>
        <taxon>Chitinophagia</taxon>
        <taxon>Chitinophagales</taxon>
        <taxon>Chitinophagaceae</taxon>
        <taxon>Flavihumibacter</taxon>
    </lineage>
</organism>
<dbReference type="InterPro" id="IPR012480">
    <property type="entry name" value="Hepar_II_III_C"/>
</dbReference>
<dbReference type="InterPro" id="IPR006311">
    <property type="entry name" value="TAT_signal"/>
</dbReference>
<feature type="domain" description="Heparinase II/III-like C-terminal" evidence="5">
    <location>
        <begin position="361"/>
        <end position="581"/>
    </location>
</feature>
<keyword evidence="3" id="KW-0574">Periplasm</keyword>
<evidence type="ECO:0008006" key="9">
    <source>
        <dbReference type="Google" id="ProtNLM"/>
    </source>
</evidence>
<dbReference type="Proteomes" id="UP000765802">
    <property type="component" value="Unassembled WGS sequence"/>
</dbReference>
<dbReference type="PANTHER" id="PTHR39210">
    <property type="entry name" value="HEPARIN-SULFATE LYASE"/>
    <property type="match status" value="1"/>
</dbReference>
<evidence type="ECO:0000256" key="2">
    <source>
        <dbReference type="ARBA" id="ARBA00022729"/>
    </source>
</evidence>
<evidence type="ECO:0000313" key="8">
    <source>
        <dbReference type="Proteomes" id="UP000765802"/>
    </source>
</evidence>
<evidence type="ECO:0000256" key="4">
    <source>
        <dbReference type="ARBA" id="ARBA00023239"/>
    </source>
</evidence>
<evidence type="ECO:0000259" key="6">
    <source>
        <dbReference type="Pfam" id="PF16889"/>
    </source>
</evidence>
<keyword evidence="2" id="KW-0732">Signal</keyword>
<evidence type="ECO:0000256" key="3">
    <source>
        <dbReference type="ARBA" id="ARBA00022764"/>
    </source>
</evidence>
<proteinExistence type="predicted"/>
<gene>
    <name evidence="7" type="ORF">BC349_02505</name>
</gene>
<dbReference type="EMBL" id="MBUA01000001">
    <property type="protein sequence ID" value="MBC6489823.1"/>
    <property type="molecule type" value="Genomic_DNA"/>
</dbReference>
<keyword evidence="8" id="KW-1185">Reference proteome</keyword>
<dbReference type="PROSITE" id="PS51318">
    <property type="entry name" value="TAT"/>
    <property type="match status" value="1"/>
</dbReference>
<dbReference type="SUPFAM" id="SSF48230">
    <property type="entry name" value="Chondroitin AC/alginate lyase"/>
    <property type="match status" value="1"/>
</dbReference>
<accession>A0ABR7M483</accession>
<evidence type="ECO:0000259" key="5">
    <source>
        <dbReference type="Pfam" id="PF07940"/>
    </source>
</evidence>
<dbReference type="Gene3D" id="2.70.98.70">
    <property type="match status" value="1"/>
</dbReference>
<feature type="domain" description="Heparin-sulfate lyase N-terminal" evidence="6">
    <location>
        <begin position="100"/>
        <end position="345"/>
    </location>
</feature>
<dbReference type="Gene3D" id="1.50.10.100">
    <property type="entry name" value="Chondroitin AC/alginate lyase"/>
    <property type="match status" value="1"/>
</dbReference>
<dbReference type="Pfam" id="PF16889">
    <property type="entry name" value="Hepar_II_III_N"/>
    <property type="match status" value="1"/>
</dbReference>
<evidence type="ECO:0000256" key="1">
    <source>
        <dbReference type="ARBA" id="ARBA00004418"/>
    </source>
</evidence>
<dbReference type="InterPro" id="IPR008929">
    <property type="entry name" value="Chondroitin_lyas"/>
</dbReference>